<proteinExistence type="predicted"/>
<keyword evidence="2" id="KW-1185">Reference proteome</keyword>
<reference evidence="1 2" key="1">
    <citation type="submission" date="2014-04" db="EMBL/GenBank/DDBJ databases">
        <authorList>
            <consortium name="DOE Joint Genome Institute"/>
            <person name="Kuo A."/>
            <person name="Kohler A."/>
            <person name="Costa M.D."/>
            <person name="Nagy L.G."/>
            <person name="Floudas D."/>
            <person name="Copeland A."/>
            <person name="Barry K.W."/>
            <person name="Cichocki N."/>
            <person name="Veneault-Fourrey C."/>
            <person name="LaButti K."/>
            <person name="Lindquist E.A."/>
            <person name="Lipzen A."/>
            <person name="Lundell T."/>
            <person name="Morin E."/>
            <person name="Murat C."/>
            <person name="Sun H."/>
            <person name="Tunlid A."/>
            <person name="Henrissat B."/>
            <person name="Grigoriev I.V."/>
            <person name="Hibbett D.S."/>
            <person name="Martin F."/>
            <person name="Nordberg H.P."/>
            <person name="Cantor M.N."/>
            <person name="Hua S.X."/>
        </authorList>
    </citation>
    <scope>NUCLEOTIDE SEQUENCE [LARGE SCALE GENOMIC DNA]</scope>
    <source>
        <strain evidence="1 2">441</strain>
    </source>
</reference>
<evidence type="ECO:0000313" key="2">
    <source>
        <dbReference type="Proteomes" id="UP000054018"/>
    </source>
</evidence>
<accession>A0A0C9Z4F1</accession>
<dbReference type="EMBL" id="KN833832">
    <property type="protein sequence ID" value="KIK17352.1"/>
    <property type="molecule type" value="Genomic_DNA"/>
</dbReference>
<dbReference type="AlphaFoldDB" id="A0A0C9Z4F1"/>
<name>A0A0C9Z4F1_9AGAM</name>
<dbReference type="HOGENOM" id="CLU_2237654_0_0_1"/>
<reference evidence="2" key="2">
    <citation type="submission" date="2015-01" db="EMBL/GenBank/DDBJ databases">
        <title>Evolutionary Origins and Diversification of the Mycorrhizal Mutualists.</title>
        <authorList>
            <consortium name="DOE Joint Genome Institute"/>
            <consortium name="Mycorrhizal Genomics Consortium"/>
            <person name="Kohler A."/>
            <person name="Kuo A."/>
            <person name="Nagy L.G."/>
            <person name="Floudas D."/>
            <person name="Copeland A."/>
            <person name="Barry K.W."/>
            <person name="Cichocki N."/>
            <person name="Veneault-Fourrey C."/>
            <person name="LaButti K."/>
            <person name="Lindquist E.A."/>
            <person name="Lipzen A."/>
            <person name="Lundell T."/>
            <person name="Morin E."/>
            <person name="Murat C."/>
            <person name="Riley R."/>
            <person name="Ohm R."/>
            <person name="Sun H."/>
            <person name="Tunlid A."/>
            <person name="Henrissat B."/>
            <person name="Grigoriev I.V."/>
            <person name="Hibbett D.S."/>
            <person name="Martin F."/>
        </authorList>
    </citation>
    <scope>NUCLEOTIDE SEQUENCE [LARGE SCALE GENOMIC DNA]</scope>
    <source>
        <strain evidence="2">441</strain>
    </source>
</reference>
<evidence type="ECO:0000313" key="1">
    <source>
        <dbReference type="EMBL" id="KIK17352.1"/>
    </source>
</evidence>
<dbReference type="Proteomes" id="UP000054018">
    <property type="component" value="Unassembled WGS sequence"/>
</dbReference>
<protein>
    <submittedName>
        <fullName evidence="1">Uncharacterized protein</fullName>
    </submittedName>
</protein>
<sequence length="105" mass="11814">MVLQAAVHTAPVIFLIVRGRCCLSFIHALRPGRIRRWARYPMTTLNPIGYRLDSDRLINIILSVATNKDLTRLWHSPGSSVSVVDPLDPWHPYDLPSQSLGVSLL</sequence>
<organism evidence="1 2">
    <name type="scientific">Pisolithus microcarpus 441</name>
    <dbReference type="NCBI Taxonomy" id="765257"/>
    <lineage>
        <taxon>Eukaryota</taxon>
        <taxon>Fungi</taxon>
        <taxon>Dikarya</taxon>
        <taxon>Basidiomycota</taxon>
        <taxon>Agaricomycotina</taxon>
        <taxon>Agaricomycetes</taxon>
        <taxon>Agaricomycetidae</taxon>
        <taxon>Boletales</taxon>
        <taxon>Sclerodermatineae</taxon>
        <taxon>Pisolithaceae</taxon>
        <taxon>Pisolithus</taxon>
    </lineage>
</organism>
<gene>
    <name evidence="1" type="ORF">PISMIDRAFT_229516</name>
</gene>